<name>A0A195EBC9_9HYME</name>
<dbReference type="Proteomes" id="UP000078492">
    <property type="component" value="Unassembled WGS sequence"/>
</dbReference>
<organism evidence="1 2">
    <name type="scientific">Trachymyrmex cornetzi</name>
    <dbReference type="NCBI Taxonomy" id="471704"/>
    <lineage>
        <taxon>Eukaryota</taxon>
        <taxon>Metazoa</taxon>
        <taxon>Ecdysozoa</taxon>
        <taxon>Arthropoda</taxon>
        <taxon>Hexapoda</taxon>
        <taxon>Insecta</taxon>
        <taxon>Pterygota</taxon>
        <taxon>Neoptera</taxon>
        <taxon>Endopterygota</taxon>
        <taxon>Hymenoptera</taxon>
        <taxon>Apocrita</taxon>
        <taxon>Aculeata</taxon>
        <taxon>Formicoidea</taxon>
        <taxon>Formicidae</taxon>
        <taxon>Myrmicinae</taxon>
        <taxon>Trachymyrmex</taxon>
    </lineage>
</organism>
<evidence type="ECO:0000313" key="2">
    <source>
        <dbReference type="Proteomes" id="UP000078492"/>
    </source>
</evidence>
<evidence type="ECO:0000313" key="1">
    <source>
        <dbReference type="EMBL" id="KYN22144.1"/>
    </source>
</evidence>
<reference evidence="1 2" key="1">
    <citation type="submission" date="2015-09" db="EMBL/GenBank/DDBJ databases">
        <title>Trachymyrmex cornetzi WGS genome.</title>
        <authorList>
            <person name="Nygaard S."/>
            <person name="Hu H."/>
            <person name="Boomsma J."/>
            <person name="Zhang G."/>
        </authorList>
    </citation>
    <scope>NUCLEOTIDE SEQUENCE [LARGE SCALE GENOMIC DNA]</scope>
    <source>
        <strain evidence="1">Tcor2-1</strain>
        <tissue evidence="1">Whole body</tissue>
    </source>
</reference>
<protein>
    <submittedName>
        <fullName evidence="1">Neurexin-1-alpha</fullName>
    </submittedName>
</protein>
<accession>A0A195EBC9</accession>
<proteinExistence type="predicted"/>
<sequence length="121" mass="13580">MLGTTRLARPFSSRTTRLLPLRSSTPLLFLLRPQSDVVLPPWKAAKTGTISFKIRTNEPNGLIMYSRSGAQTRVFDKSFSMVSKFKPIHLHLLVIPLTPTIRRQSLCARGNSLLYVEVAIS</sequence>
<dbReference type="AlphaFoldDB" id="A0A195EBC9"/>
<dbReference type="Gene3D" id="2.60.120.200">
    <property type="match status" value="1"/>
</dbReference>
<gene>
    <name evidence="1" type="ORF">ALC57_05421</name>
</gene>
<keyword evidence="2" id="KW-1185">Reference proteome</keyword>
<dbReference type="STRING" id="471704.A0A195EBC9"/>
<dbReference type="EMBL" id="KQ979236">
    <property type="protein sequence ID" value="KYN22144.1"/>
    <property type="molecule type" value="Genomic_DNA"/>
</dbReference>